<feature type="compositionally biased region" description="Acidic residues" evidence="6">
    <location>
        <begin position="453"/>
        <end position="465"/>
    </location>
</feature>
<evidence type="ECO:0000256" key="4">
    <source>
        <dbReference type="ARBA" id="ARBA00022833"/>
    </source>
</evidence>
<sequence>MIGHFLNHQRKHTKAPKSLSQDLEDLKKKSFQCEFCGRNYSRASALEAHLRCHEEKLVKPRNRDLEESPVTEETVIDSKPNKNQTLDIPDKPFTCACGKAFTAQMGLKTHQRFSRNSRCSPEDLAEKTKKPVSEFNCSECKKTFSSNIAFLNHQRWHANRSMNSSKRIPCEECGKVFMTLTFYHRHQRLVHSSETPAKSFLHQVCQLQKKAFECKECGLKFSRASALHSHELHHTDIFKETKKVAPPRSVSLNQQKSWESSAKDGEQEKAPPVHPVSTAEDVDADDTDGEECYGPGDFNVQVISASESEDEATQHANPDLELLCESDREAQDDDVVSPSAGVSKPKMDLKIVQIDLNTADAEDVAVAKETEVKKAEERFDCPDCSLWFSSAASLRIHRMWHDVRKRRQQTQAQQAKHTCQECGLEFTCPELFNTHLHLHALKEEGEDSCPRLDDDDDCDGDDETGGTDTGGGAGDSWEMSAKKSVALLSTASINGKVRNVYSCLVCW</sequence>
<proteinExistence type="predicted"/>
<feature type="domain" description="C2H2-type" evidence="7">
    <location>
        <begin position="212"/>
        <end position="235"/>
    </location>
</feature>
<keyword evidence="4" id="KW-0862">Zinc</keyword>
<feature type="region of interest" description="Disordered" evidence="6">
    <location>
        <begin position="1"/>
        <end position="21"/>
    </location>
</feature>
<dbReference type="SMART" id="SM00355">
    <property type="entry name" value="ZnF_C2H2"/>
    <property type="match status" value="6"/>
</dbReference>
<dbReference type="PANTHER" id="PTHR24408">
    <property type="entry name" value="ZINC FINGER PROTEIN"/>
    <property type="match status" value="1"/>
</dbReference>
<feature type="region of interest" description="Disordered" evidence="6">
    <location>
        <begin position="446"/>
        <end position="476"/>
    </location>
</feature>
<dbReference type="GO" id="GO:0008270">
    <property type="term" value="F:zinc ion binding"/>
    <property type="evidence" value="ECO:0007669"/>
    <property type="project" value="UniProtKB-KW"/>
</dbReference>
<keyword evidence="2" id="KW-0677">Repeat</keyword>
<dbReference type="PANTHER" id="PTHR24408:SF58">
    <property type="entry name" value="TRANSCRIPTION FACTOR (TFIIIA), PUTATIVE (AFU_ORTHOLOGUE AFUA_1G05150)-RELATED"/>
    <property type="match status" value="1"/>
</dbReference>
<dbReference type="InterPro" id="IPR013087">
    <property type="entry name" value="Znf_C2H2_type"/>
</dbReference>
<dbReference type="GO" id="GO:0043565">
    <property type="term" value="F:sequence-specific DNA binding"/>
    <property type="evidence" value="ECO:0007669"/>
    <property type="project" value="TreeGrafter"/>
</dbReference>
<dbReference type="GO" id="GO:0005634">
    <property type="term" value="C:nucleus"/>
    <property type="evidence" value="ECO:0007669"/>
    <property type="project" value="TreeGrafter"/>
</dbReference>
<evidence type="ECO:0000313" key="9">
    <source>
        <dbReference type="Proteomes" id="UP000516260"/>
    </source>
</evidence>
<dbReference type="SUPFAM" id="SSF57667">
    <property type="entry name" value="beta-beta-alpha zinc fingers"/>
    <property type="match status" value="3"/>
</dbReference>
<dbReference type="Gene3D" id="3.30.160.60">
    <property type="entry name" value="Classic Zinc Finger"/>
    <property type="match status" value="5"/>
</dbReference>
<dbReference type="PROSITE" id="PS00028">
    <property type="entry name" value="ZINC_FINGER_C2H2_1"/>
    <property type="match status" value="6"/>
</dbReference>
<evidence type="ECO:0000256" key="1">
    <source>
        <dbReference type="ARBA" id="ARBA00022723"/>
    </source>
</evidence>
<comment type="caution">
    <text evidence="8">The sequence shown here is derived from an EMBL/GenBank/DDBJ whole genome shotgun (WGS) entry which is preliminary data.</text>
</comment>
<feature type="region of interest" description="Disordered" evidence="6">
    <location>
        <begin position="238"/>
        <end position="296"/>
    </location>
</feature>
<feature type="compositionally biased region" description="Polar residues" evidence="6">
    <location>
        <begin position="250"/>
        <end position="260"/>
    </location>
</feature>
<evidence type="ECO:0000259" key="7">
    <source>
        <dbReference type="PROSITE" id="PS50157"/>
    </source>
</evidence>
<protein>
    <recommendedName>
        <fullName evidence="7">C2H2-type domain-containing protein</fullName>
    </recommendedName>
</protein>
<dbReference type="Proteomes" id="UP000516260">
    <property type="component" value="Chromosome 10"/>
</dbReference>
<accession>A0A4Z2CE28</accession>
<feature type="domain" description="C2H2-type" evidence="7">
    <location>
        <begin position="417"/>
        <end position="444"/>
    </location>
</feature>
<evidence type="ECO:0000256" key="5">
    <source>
        <dbReference type="PROSITE-ProRule" id="PRU00042"/>
    </source>
</evidence>
<evidence type="ECO:0000313" key="8">
    <source>
        <dbReference type="EMBL" id="TNN02411.1"/>
    </source>
</evidence>
<organism evidence="8 9">
    <name type="scientific">Takifugu bimaculatus</name>
    <dbReference type="NCBI Taxonomy" id="433685"/>
    <lineage>
        <taxon>Eukaryota</taxon>
        <taxon>Metazoa</taxon>
        <taxon>Chordata</taxon>
        <taxon>Craniata</taxon>
        <taxon>Vertebrata</taxon>
        <taxon>Euteleostomi</taxon>
        <taxon>Actinopterygii</taxon>
        <taxon>Neopterygii</taxon>
        <taxon>Teleostei</taxon>
        <taxon>Neoteleostei</taxon>
        <taxon>Acanthomorphata</taxon>
        <taxon>Eupercaria</taxon>
        <taxon>Tetraodontiformes</taxon>
        <taxon>Tetradontoidea</taxon>
        <taxon>Tetraodontidae</taxon>
        <taxon>Takifugu</taxon>
    </lineage>
</organism>
<reference evidence="8 9" key="1">
    <citation type="submission" date="2019-04" db="EMBL/GenBank/DDBJ databases">
        <title>The sequence and de novo assembly of Takifugu bimaculatus genome using PacBio and Hi-C technologies.</title>
        <authorList>
            <person name="Xu P."/>
            <person name="Liu B."/>
            <person name="Zhou Z."/>
        </authorList>
    </citation>
    <scope>NUCLEOTIDE SEQUENCE [LARGE SCALE GENOMIC DNA]</scope>
    <source>
        <strain evidence="8">TB-2018</strain>
        <tissue evidence="8">Muscle</tissue>
    </source>
</reference>
<dbReference type="PROSITE" id="PS50157">
    <property type="entry name" value="ZINC_FINGER_C2H2_2"/>
    <property type="match status" value="6"/>
</dbReference>
<dbReference type="EMBL" id="SWLE01000002">
    <property type="protein sequence ID" value="TNN02411.1"/>
    <property type="molecule type" value="Genomic_DNA"/>
</dbReference>
<name>A0A4Z2CE28_9TELE</name>
<dbReference type="GO" id="GO:0000981">
    <property type="term" value="F:DNA-binding transcription factor activity, RNA polymerase II-specific"/>
    <property type="evidence" value="ECO:0007669"/>
    <property type="project" value="TreeGrafter"/>
</dbReference>
<keyword evidence="1" id="KW-0479">Metal-binding</keyword>
<evidence type="ECO:0000256" key="3">
    <source>
        <dbReference type="ARBA" id="ARBA00022771"/>
    </source>
</evidence>
<feature type="domain" description="C2H2-type" evidence="7">
    <location>
        <begin position="168"/>
        <end position="196"/>
    </location>
</feature>
<dbReference type="InterPro" id="IPR036236">
    <property type="entry name" value="Znf_C2H2_sf"/>
</dbReference>
<gene>
    <name evidence="8" type="ORF">fugu_009898</name>
</gene>
<keyword evidence="9" id="KW-1185">Reference proteome</keyword>
<evidence type="ECO:0000256" key="6">
    <source>
        <dbReference type="SAM" id="MobiDB-lite"/>
    </source>
</evidence>
<dbReference type="AlphaFoldDB" id="A0A4Z2CE28"/>
<feature type="domain" description="C2H2-type" evidence="7">
    <location>
        <begin position="135"/>
        <end position="162"/>
    </location>
</feature>
<feature type="domain" description="C2H2-type" evidence="7">
    <location>
        <begin position="379"/>
        <end position="406"/>
    </location>
</feature>
<evidence type="ECO:0000256" key="2">
    <source>
        <dbReference type="ARBA" id="ARBA00022737"/>
    </source>
</evidence>
<feature type="region of interest" description="Disordered" evidence="6">
    <location>
        <begin position="64"/>
        <end position="83"/>
    </location>
</feature>
<keyword evidence="3 5" id="KW-0863">Zinc-finger</keyword>
<feature type="compositionally biased region" description="Basic and acidic residues" evidence="6">
    <location>
        <begin position="261"/>
        <end position="271"/>
    </location>
</feature>
<feature type="compositionally biased region" description="Acidic residues" evidence="6">
    <location>
        <begin position="280"/>
        <end position="291"/>
    </location>
</feature>
<feature type="domain" description="C2H2-type" evidence="7">
    <location>
        <begin position="31"/>
        <end position="53"/>
    </location>
</feature>
<dbReference type="Pfam" id="PF00096">
    <property type="entry name" value="zf-C2H2"/>
    <property type="match status" value="4"/>
</dbReference>